<evidence type="ECO:0000313" key="4">
    <source>
        <dbReference type="Proteomes" id="UP000029738"/>
    </source>
</evidence>
<gene>
    <name evidence="3" type="ORF">DA73_0400002690</name>
</gene>
<dbReference type="InterPro" id="IPR015797">
    <property type="entry name" value="NUDIX_hydrolase-like_dom_sf"/>
</dbReference>
<dbReference type="Pfam" id="PF00293">
    <property type="entry name" value="NUDIX"/>
    <property type="match status" value="1"/>
</dbReference>
<dbReference type="CDD" id="cd03424">
    <property type="entry name" value="NUDIX_ADPRase_Nudt5_UGPPase_Nudt14"/>
    <property type="match status" value="1"/>
</dbReference>
<dbReference type="RefSeq" id="WP_050046101.1">
    <property type="nucleotide sequence ID" value="NZ_JHEG04000001.1"/>
</dbReference>
<dbReference type="EMBL" id="JHEG04000001">
    <property type="protein sequence ID" value="KAF3884496.1"/>
    <property type="molecule type" value="Genomic_DNA"/>
</dbReference>
<dbReference type="OrthoDB" id="9806150at2"/>
<accession>A0A8S9SXF1</accession>
<dbReference type="PANTHER" id="PTHR11839:SF1">
    <property type="entry name" value="ADP-SUGAR PYROPHOSPHATASE"/>
    <property type="match status" value="1"/>
</dbReference>
<dbReference type="AlphaFoldDB" id="A0A8S9SXF1"/>
<reference evidence="3" key="2">
    <citation type="submission" date="2019-11" db="EMBL/GenBank/DDBJ databases">
        <title>Improved Assembly of Tolypothrix boutellei genome.</title>
        <authorList>
            <person name="Sarangi A.N."/>
            <person name="Mukherjee M."/>
            <person name="Ghosh S."/>
            <person name="Singh D."/>
            <person name="Das A."/>
            <person name="Kant S."/>
            <person name="Prusty A."/>
            <person name="Tripathy S."/>
        </authorList>
    </citation>
    <scope>NUCLEOTIDE SEQUENCE</scope>
    <source>
        <strain evidence="3">VB521301</strain>
    </source>
</reference>
<evidence type="ECO:0000256" key="1">
    <source>
        <dbReference type="ARBA" id="ARBA00022801"/>
    </source>
</evidence>
<dbReference type="InterPro" id="IPR000086">
    <property type="entry name" value="NUDIX_hydrolase_dom"/>
</dbReference>
<dbReference type="Proteomes" id="UP000029738">
    <property type="component" value="Unassembled WGS sequence"/>
</dbReference>
<protein>
    <submittedName>
        <fullName evidence="3">NUDIX hydrolase</fullName>
    </submittedName>
</protein>
<dbReference type="Gene3D" id="3.90.79.10">
    <property type="entry name" value="Nucleoside Triphosphate Pyrophosphohydrolase"/>
    <property type="match status" value="1"/>
</dbReference>
<sequence length="199" mass="22545">MIAFSLKNRGFNQVDSFNWNLLNFKYIVKDKWISLRADTCQMPNGKIVEPYYVLEYPTWVNIVALTKNQEIILVKQYRHGLQKTVLELPCGAVEAEDISPLAAAKRELLEETGYTSDNFVETGILSPNPATHNNLTHCFLATNVEKVSELNLDDTEQIDISLLPLERTIEVIESGIVLQALHISSLFLALKTLGNLHFR</sequence>
<dbReference type="PANTHER" id="PTHR11839">
    <property type="entry name" value="UDP/ADP-SUGAR PYROPHOSPHATASE"/>
    <property type="match status" value="1"/>
</dbReference>
<proteinExistence type="predicted"/>
<evidence type="ECO:0000259" key="2">
    <source>
        <dbReference type="PROSITE" id="PS51462"/>
    </source>
</evidence>
<reference evidence="3" key="1">
    <citation type="journal article" date="2015" name="Genome Announc.">
        <title>Draft Genome Sequence of Tolypothrix boutellei Strain VB521301.</title>
        <authorList>
            <person name="Chandrababunaidu M.M."/>
            <person name="Singh D."/>
            <person name="Sen D."/>
            <person name="Bhan S."/>
            <person name="Das S."/>
            <person name="Gupta A."/>
            <person name="Adhikary S.P."/>
            <person name="Tripathy S."/>
        </authorList>
    </citation>
    <scope>NUCLEOTIDE SEQUENCE</scope>
    <source>
        <strain evidence="3">VB521301</strain>
    </source>
</reference>
<comment type="caution">
    <text evidence="3">The sequence shown here is derived from an EMBL/GenBank/DDBJ whole genome shotgun (WGS) entry which is preliminary data.</text>
</comment>
<name>A0A8S9SXF1_9CYAN</name>
<keyword evidence="1 3" id="KW-0378">Hydrolase</keyword>
<dbReference type="GO" id="GO:0006753">
    <property type="term" value="P:nucleoside phosphate metabolic process"/>
    <property type="evidence" value="ECO:0007669"/>
    <property type="project" value="TreeGrafter"/>
</dbReference>
<evidence type="ECO:0000313" key="3">
    <source>
        <dbReference type="EMBL" id="KAF3884496.1"/>
    </source>
</evidence>
<organism evidence="3 4">
    <name type="scientific">Tolypothrix bouteillei VB521301</name>
    <dbReference type="NCBI Taxonomy" id="1479485"/>
    <lineage>
        <taxon>Bacteria</taxon>
        <taxon>Bacillati</taxon>
        <taxon>Cyanobacteriota</taxon>
        <taxon>Cyanophyceae</taxon>
        <taxon>Nostocales</taxon>
        <taxon>Tolypothrichaceae</taxon>
        <taxon>Tolypothrix</taxon>
    </lineage>
</organism>
<dbReference type="SUPFAM" id="SSF55811">
    <property type="entry name" value="Nudix"/>
    <property type="match status" value="1"/>
</dbReference>
<keyword evidence="4" id="KW-1185">Reference proteome</keyword>
<dbReference type="PROSITE" id="PS51462">
    <property type="entry name" value="NUDIX"/>
    <property type="match status" value="1"/>
</dbReference>
<dbReference type="GO" id="GO:0019693">
    <property type="term" value="P:ribose phosphate metabolic process"/>
    <property type="evidence" value="ECO:0007669"/>
    <property type="project" value="TreeGrafter"/>
</dbReference>
<dbReference type="GO" id="GO:0016787">
    <property type="term" value="F:hydrolase activity"/>
    <property type="evidence" value="ECO:0007669"/>
    <property type="project" value="UniProtKB-KW"/>
</dbReference>
<feature type="domain" description="Nudix hydrolase" evidence="2">
    <location>
        <begin position="55"/>
        <end position="189"/>
    </location>
</feature>